<dbReference type="PANTHER" id="PTHR31760:SF0">
    <property type="entry name" value="S-ADENOSYL-L-METHIONINE-DEPENDENT METHYLTRANSFERASES SUPERFAMILY PROTEIN"/>
    <property type="match status" value="1"/>
</dbReference>
<dbReference type="CDD" id="cd02440">
    <property type="entry name" value="AdoMet_MTases"/>
    <property type="match status" value="1"/>
</dbReference>
<comment type="similarity">
    <text evidence="6">Belongs to the methyltransferase superfamily. RNA methyltransferase RsmG family.</text>
</comment>
<dbReference type="SUPFAM" id="SSF53335">
    <property type="entry name" value="S-adenosyl-L-methionine-dependent methyltransferases"/>
    <property type="match status" value="1"/>
</dbReference>
<name>A0A7V8V2F1_9BACT</name>
<feature type="binding site" evidence="6">
    <location>
        <position position="80"/>
    </location>
    <ligand>
        <name>S-adenosyl-L-methionine</name>
        <dbReference type="ChEBI" id="CHEBI:59789"/>
    </ligand>
</feature>
<dbReference type="HAMAP" id="MF_00074">
    <property type="entry name" value="16SrRNA_methyltr_G"/>
    <property type="match status" value="1"/>
</dbReference>
<gene>
    <name evidence="6 7" type="primary">rsmG</name>
    <name evidence="7" type="ORF">HOV93_08340</name>
</gene>
<comment type="caution">
    <text evidence="7">The sequence shown here is derived from an EMBL/GenBank/DDBJ whole genome shotgun (WGS) entry which is preliminary data.</text>
</comment>
<dbReference type="InterPro" id="IPR029063">
    <property type="entry name" value="SAM-dependent_MTases_sf"/>
</dbReference>
<dbReference type="Proteomes" id="UP000551616">
    <property type="component" value="Unassembled WGS sequence"/>
</dbReference>
<sequence length="221" mass="24627">MSEDVSASATLEEALIKFGAPLPDEIRNQLQRYVDALWEINKSLNLTRHTDYDKFVSRDVIDSLALAGQLRPNEEILDMGSGGGVPGIVIAIIRPDVRVTLCDSVGKKAHAMQAMIEQLELEVPVYHNRAEEILEDLSFDAVVCRAVAPLKKLLAWLDGHWLSAGRLLTIKGGRWLEEVKEARHLGLTKGVEIRNAHEYETPGNDHPSVIVKVWPKGRKEP</sequence>
<evidence type="ECO:0000256" key="4">
    <source>
        <dbReference type="ARBA" id="ARBA00022679"/>
    </source>
</evidence>
<evidence type="ECO:0000256" key="3">
    <source>
        <dbReference type="ARBA" id="ARBA00022603"/>
    </source>
</evidence>
<comment type="function">
    <text evidence="6">Specifically methylates the N7 position of a guanine in 16S rRNA.</text>
</comment>
<dbReference type="EC" id="2.1.1.-" evidence="6"/>
<comment type="caution">
    <text evidence="6">Lacks conserved residue(s) required for the propagation of feature annotation.</text>
</comment>
<evidence type="ECO:0000256" key="1">
    <source>
        <dbReference type="ARBA" id="ARBA00022490"/>
    </source>
</evidence>
<evidence type="ECO:0000256" key="2">
    <source>
        <dbReference type="ARBA" id="ARBA00022552"/>
    </source>
</evidence>
<dbReference type="GO" id="GO:0070043">
    <property type="term" value="F:rRNA (guanine-N7-)-methyltransferase activity"/>
    <property type="evidence" value="ECO:0007669"/>
    <property type="project" value="UniProtKB-UniRule"/>
</dbReference>
<dbReference type="Gene3D" id="3.40.50.150">
    <property type="entry name" value="Vaccinia Virus protein VP39"/>
    <property type="match status" value="1"/>
</dbReference>
<keyword evidence="4 6" id="KW-0808">Transferase</keyword>
<dbReference type="InterPro" id="IPR003682">
    <property type="entry name" value="rRNA_ssu_MeTfrase_G"/>
</dbReference>
<dbReference type="PIRSF" id="PIRSF003078">
    <property type="entry name" value="GidB"/>
    <property type="match status" value="1"/>
</dbReference>
<keyword evidence="1 6" id="KW-0963">Cytoplasm</keyword>
<dbReference type="RefSeq" id="WP_207395174.1">
    <property type="nucleotide sequence ID" value="NZ_JABRWO010000002.1"/>
</dbReference>
<dbReference type="EMBL" id="JABRWO010000002">
    <property type="protein sequence ID" value="MBA2113683.1"/>
    <property type="molecule type" value="Genomic_DNA"/>
</dbReference>
<evidence type="ECO:0000256" key="6">
    <source>
        <dbReference type="HAMAP-Rule" id="MF_00074"/>
    </source>
</evidence>
<evidence type="ECO:0000313" key="8">
    <source>
        <dbReference type="Proteomes" id="UP000551616"/>
    </source>
</evidence>
<keyword evidence="8" id="KW-1185">Reference proteome</keyword>
<protein>
    <recommendedName>
        <fullName evidence="6">Ribosomal RNA small subunit methyltransferase G</fullName>
        <ecNumber evidence="6">2.1.1.-</ecNumber>
    </recommendedName>
    <alternativeName>
        <fullName evidence="6">16S rRNA 7-methylguanosine methyltransferase</fullName>
        <shortName evidence="6">16S rRNA m7G methyltransferase</shortName>
    </alternativeName>
</protein>
<keyword evidence="3 6" id="KW-0489">Methyltransferase</keyword>
<dbReference type="PANTHER" id="PTHR31760">
    <property type="entry name" value="S-ADENOSYL-L-METHIONINE-DEPENDENT METHYLTRANSFERASES SUPERFAMILY PROTEIN"/>
    <property type="match status" value="1"/>
</dbReference>
<dbReference type="NCBIfam" id="TIGR00138">
    <property type="entry name" value="rsmG_gidB"/>
    <property type="match status" value="1"/>
</dbReference>
<proteinExistence type="inferred from homology"/>
<comment type="subcellular location">
    <subcellularLocation>
        <location evidence="6">Cytoplasm</location>
    </subcellularLocation>
</comment>
<keyword evidence="2 6" id="KW-0698">rRNA processing</keyword>
<keyword evidence="5 6" id="KW-0949">S-adenosyl-L-methionine</keyword>
<dbReference type="GO" id="GO:0005829">
    <property type="term" value="C:cytosol"/>
    <property type="evidence" value="ECO:0007669"/>
    <property type="project" value="TreeGrafter"/>
</dbReference>
<evidence type="ECO:0000313" key="7">
    <source>
        <dbReference type="EMBL" id="MBA2113683.1"/>
    </source>
</evidence>
<organism evidence="7 8">
    <name type="scientific">Bremerella alba</name>
    <dbReference type="NCBI Taxonomy" id="980252"/>
    <lineage>
        <taxon>Bacteria</taxon>
        <taxon>Pseudomonadati</taxon>
        <taxon>Planctomycetota</taxon>
        <taxon>Planctomycetia</taxon>
        <taxon>Pirellulales</taxon>
        <taxon>Pirellulaceae</taxon>
        <taxon>Bremerella</taxon>
    </lineage>
</organism>
<feature type="binding site" evidence="6">
    <location>
        <begin position="130"/>
        <end position="131"/>
    </location>
    <ligand>
        <name>S-adenosyl-L-methionine</name>
        <dbReference type="ChEBI" id="CHEBI:59789"/>
    </ligand>
</feature>
<accession>A0A7V8V2F1</accession>
<dbReference type="AlphaFoldDB" id="A0A7V8V2F1"/>
<dbReference type="Pfam" id="PF02527">
    <property type="entry name" value="GidB"/>
    <property type="match status" value="1"/>
</dbReference>
<evidence type="ECO:0000256" key="5">
    <source>
        <dbReference type="ARBA" id="ARBA00022691"/>
    </source>
</evidence>
<reference evidence="7 8" key="1">
    <citation type="submission" date="2020-05" db="EMBL/GenBank/DDBJ databases">
        <title>Bremerella alba sp. nov., a novel planctomycete isolated from the surface of the macroalga Fucus spiralis.</title>
        <authorList>
            <person name="Godinho O."/>
            <person name="Botelho R."/>
            <person name="Albuquerque L."/>
            <person name="Wiegand S."/>
            <person name="Da Costa M.S."/>
            <person name="Lobo-Da-Cunha A."/>
            <person name="Jogler C."/>
            <person name="Lage O.M."/>
        </authorList>
    </citation>
    <scope>NUCLEOTIDE SEQUENCE [LARGE SCALE GENOMIC DNA]</scope>
    <source>
        <strain evidence="7 8">FF15</strain>
    </source>
</reference>
<feature type="binding site" evidence="6">
    <location>
        <position position="145"/>
    </location>
    <ligand>
        <name>S-adenosyl-L-methionine</name>
        <dbReference type="ChEBI" id="CHEBI:59789"/>
    </ligand>
</feature>